<dbReference type="EMBL" id="JACAZH010000044">
    <property type="protein sequence ID" value="KAF7334843.1"/>
    <property type="molecule type" value="Genomic_DNA"/>
</dbReference>
<reference evidence="1" key="1">
    <citation type="submission" date="2020-05" db="EMBL/GenBank/DDBJ databases">
        <title>Mycena genomes resolve the evolution of fungal bioluminescence.</title>
        <authorList>
            <person name="Tsai I.J."/>
        </authorList>
    </citation>
    <scope>NUCLEOTIDE SEQUENCE</scope>
    <source>
        <strain evidence="1">160909Yilan</strain>
    </source>
</reference>
<dbReference type="AlphaFoldDB" id="A0A8H7CGR3"/>
<proteinExistence type="predicted"/>
<dbReference type="Proteomes" id="UP000623467">
    <property type="component" value="Unassembled WGS sequence"/>
</dbReference>
<organism evidence="1 2">
    <name type="scientific">Mycena sanguinolenta</name>
    <dbReference type="NCBI Taxonomy" id="230812"/>
    <lineage>
        <taxon>Eukaryota</taxon>
        <taxon>Fungi</taxon>
        <taxon>Dikarya</taxon>
        <taxon>Basidiomycota</taxon>
        <taxon>Agaricomycotina</taxon>
        <taxon>Agaricomycetes</taxon>
        <taxon>Agaricomycetidae</taxon>
        <taxon>Agaricales</taxon>
        <taxon>Marasmiineae</taxon>
        <taxon>Mycenaceae</taxon>
        <taxon>Mycena</taxon>
    </lineage>
</organism>
<protein>
    <submittedName>
        <fullName evidence="1">Uncharacterized protein</fullName>
    </submittedName>
</protein>
<dbReference type="OrthoDB" id="3253621at2759"/>
<comment type="caution">
    <text evidence="1">The sequence shown here is derived from an EMBL/GenBank/DDBJ whole genome shotgun (WGS) entry which is preliminary data.</text>
</comment>
<evidence type="ECO:0000313" key="1">
    <source>
        <dbReference type="EMBL" id="KAF7334843.1"/>
    </source>
</evidence>
<accession>A0A8H7CGR3</accession>
<sequence>MSQQILHYASQKSRKEDDNEIMFIDDIYKIVEHAIQVRDKSESVAATVESHIRTDNYICTALTSVARRMTLEISQYNEFEILPSRFFNREEALTEPGMLLITAEMQGPTKAIIDADDRVIAILNSGPTGATDWKHVTNPASMDEAAKLFYGPEYDQEPLGNSGHLIIWDLRLAIEFPPGATFAIPSAVLRHSNGSTQKGEKRFSITQYTSAGLFRFVNNDFQTDITGKASMSKAEEREFAAAAGQRRYSEGIEMHSTLEELKMRAFM</sequence>
<gene>
    <name evidence="1" type="ORF">MSAN_02360600</name>
</gene>
<name>A0A8H7CGR3_9AGAR</name>
<evidence type="ECO:0000313" key="2">
    <source>
        <dbReference type="Proteomes" id="UP000623467"/>
    </source>
</evidence>
<keyword evidence="2" id="KW-1185">Reference proteome</keyword>
<dbReference type="Gene3D" id="3.60.130.30">
    <property type="match status" value="1"/>
</dbReference>